<dbReference type="InterPro" id="IPR045865">
    <property type="entry name" value="ACT-like_dom_sf"/>
</dbReference>
<evidence type="ECO:0000256" key="1">
    <source>
        <dbReference type="ARBA" id="ARBA00001274"/>
    </source>
</evidence>
<dbReference type="InterPro" id="IPR036052">
    <property type="entry name" value="TrpB-like_PALP_sf"/>
</dbReference>
<dbReference type="PANTHER" id="PTHR48078:SF11">
    <property type="entry name" value="THREONINE DEHYDRATASE, MITOCHONDRIAL"/>
    <property type="match status" value="1"/>
</dbReference>
<dbReference type="PANTHER" id="PTHR48078">
    <property type="entry name" value="THREONINE DEHYDRATASE, MITOCHONDRIAL-RELATED"/>
    <property type="match status" value="1"/>
</dbReference>
<dbReference type="NCBIfam" id="TIGR02079">
    <property type="entry name" value="THD1"/>
    <property type="match status" value="1"/>
</dbReference>
<comment type="similarity">
    <text evidence="4 12">Belongs to the serine/threonine dehydratase family.</text>
</comment>
<dbReference type="Pfam" id="PF00291">
    <property type="entry name" value="PALP"/>
    <property type="match status" value="1"/>
</dbReference>
<dbReference type="CDD" id="cd01562">
    <property type="entry name" value="Thr-dehyd"/>
    <property type="match status" value="1"/>
</dbReference>
<evidence type="ECO:0000256" key="10">
    <source>
        <dbReference type="ARBA" id="ARBA00023304"/>
    </source>
</evidence>
<evidence type="ECO:0000313" key="15">
    <source>
        <dbReference type="Proteomes" id="UP001500840"/>
    </source>
</evidence>
<keyword evidence="8 12" id="KW-0663">Pyridoxal phosphate</keyword>
<evidence type="ECO:0000313" key="14">
    <source>
        <dbReference type="EMBL" id="GAA4448208.1"/>
    </source>
</evidence>
<dbReference type="PROSITE" id="PS00165">
    <property type="entry name" value="DEHYDRATASE_SER_THR"/>
    <property type="match status" value="1"/>
</dbReference>
<gene>
    <name evidence="12 14" type="primary">ilvA</name>
    <name evidence="14" type="ORF">GCM10023156_11070</name>
</gene>
<name>A0ABP8MC28_9BACT</name>
<organism evidence="14 15">
    <name type="scientific">Novipirellula rosea</name>
    <dbReference type="NCBI Taxonomy" id="1031540"/>
    <lineage>
        <taxon>Bacteria</taxon>
        <taxon>Pseudomonadati</taxon>
        <taxon>Planctomycetota</taxon>
        <taxon>Planctomycetia</taxon>
        <taxon>Pirellulales</taxon>
        <taxon>Pirellulaceae</taxon>
        <taxon>Novipirellula</taxon>
    </lineage>
</organism>
<dbReference type="InterPro" id="IPR000634">
    <property type="entry name" value="Ser/Thr_deHydtase_PyrdxlP-BS"/>
</dbReference>
<dbReference type="CDD" id="cd04907">
    <property type="entry name" value="ACT_ThrD-I_2"/>
    <property type="match status" value="1"/>
</dbReference>
<evidence type="ECO:0000256" key="11">
    <source>
        <dbReference type="ARBA" id="ARBA00025527"/>
    </source>
</evidence>
<protein>
    <recommendedName>
        <fullName evidence="12">L-threonine dehydratase</fullName>
        <ecNumber evidence="12">4.3.1.19</ecNumber>
    </recommendedName>
    <alternativeName>
        <fullName evidence="12">Threonine deaminase</fullName>
    </alternativeName>
</protein>
<dbReference type="PROSITE" id="PS51672">
    <property type="entry name" value="ACT_LIKE"/>
    <property type="match status" value="1"/>
</dbReference>
<dbReference type="InterPro" id="IPR001926">
    <property type="entry name" value="TrpB-like_PALP"/>
</dbReference>
<dbReference type="Gene3D" id="3.40.50.1100">
    <property type="match status" value="2"/>
</dbReference>
<comment type="cofactor">
    <cofactor evidence="2 12">
        <name>pyridoxal 5'-phosphate</name>
        <dbReference type="ChEBI" id="CHEBI:597326"/>
    </cofactor>
</comment>
<comment type="pathway">
    <text evidence="3 12">Amino-acid biosynthesis; L-isoleucine biosynthesis; 2-oxobutanoate from L-threonine: step 1/1.</text>
</comment>
<dbReference type="InterPro" id="IPR011820">
    <property type="entry name" value="IlvA"/>
</dbReference>
<dbReference type="InterPro" id="IPR001721">
    <property type="entry name" value="TD_ACT-like"/>
</dbReference>
<evidence type="ECO:0000256" key="12">
    <source>
        <dbReference type="RuleBase" id="RU362012"/>
    </source>
</evidence>
<keyword evidence="15" id="KW-1185">Reference proteome</keyword>
<evidence type="ECO:0000256" key="5">
    <source>
        <dbReference type="ARBA" id="ARBA00011881"/>
    </source>
</evidence>
<accession>A0ABP8MC28</accession>
<proteinExistence type="inferred from homology"/>
<dbReference type="Proteomes" id="UP001500840">
    <property type="component" value="Unassembled WGS sequence"/>
</dbReference>
<keyword evidence="6 12" id="KW-0028">Amino-acid biosynthesis</keyword>
<evidence type="ECO:0000259" key="13">
    <source>
        <dbReference type="PROSITE" id="PS51672"/>
    </source>
</evidence>
<evidence type="ECO:0000256" key="4">
    <source>
        <dbReference type="ARBA" id="ARBA00010869"/>
    </source>
</evidence>
<comment type="caution">
    <text evidence="14">The sequence shown here is derived from an EMBL/GenBank/DDBJ whole genome shotgun (WGS) entry which is preliminary data.</text>
</comment>
<evidence type="ECO:0000256" key="6">
    <source>
        <dbReference type="ARBA" id="ARBA00022605"/>
    </source>
</evidence>
<dbReference type="EC" id="4.3.1.19" evidence="12"/>
<evidence type="ECO:0000256" key="8">
    <source>
        <dbReference type="ARBA" id="ARBA00022898"/>
    </source>
</evidence>
<dbReference type="SUPFAM" id="SSF55021">
    <property type="entry name" value="ACT-like"/>
    <property type="match status" value="1"/>
</dbReference>
<reference evidence="15" key="1">
    <citation type="journal article" date="2019" name="Int. J. Syst. Evol. Microbiol.">
        <title>The Global Catalogue of Microorganisms (GCM) 10K type strain sequencing project: providing services to taxonomists for standard genome sequencing and annotation.</title>
        <authorList>
            <consortium name="The Broad Institute Genomics Platform"/>
            <consortium name="The Broad Institute Genome Sequencing Center for Infectious Disease"/>
            <person name="Wu L."/>
            <person name="Ma J."/>
        </authorList>
    </citation>
    <scope>NUCLEOTIDE SEQUENCE [LARGE SCALE GENOMIC DNA]</scope>
    <source>
        <strain evidence="15">JCM 17759</strain>
    </source>
</reference>
<evidence type="ECO:0000256" key="3">
    <source>
        <dbReference type="ARBA" id="ARBA00004810"/>
    </source>
</evidence>
<sequence length="419" mass="45870">MVHDPTVLASVQSIHEAETRIRSNVRHTPLLPSARLSLAFDANILLKREDLQDVRSYKIRGAYNRMTQLTPAQRDAGVVCASAGNHAQGFAYACNAMQIHGRIYMPAVTPKQKVDKVRMFGKQHVDVFLVGDTFDDAAAEAHKATADGLTYVPPFDDPAIVAGQGTVGLEILEDYTNPIDYVLVAVGGGGLISGLGSYFHHKSPATKIIGVEPSGAPAMYESLRQGKVVTLEKIDNFVDGAAVKRVGDLNFAIAGQVVDRMLLVPEGKVCSEMLRLYNDEGLVVEPAGALAIAALEQMKDEIQGKTVVCVVSGSNNDINRTEEIRDRALLYEGLQHYFIIKFPQRAGALRDFLNNVLGPTDDITHFEYTKKHNRETGPALVGLQIAKADDYAGLIERMNASHIEYQVVNEQRMLFELLV</sequence>
<dbReference type="InterPro" id="IPR050147">
    <property type="entry name" value="Ser/Thr_Dehydratase"/>
</dbReference>
<evidence type="ECO:0000256" key="7">
    <source>
        <dbReference type="ARBA" id="ARBA00022624"/>
    </source>
</evidence>
<keyword evidence="10 12" id="KW-0100">Branched-chain amino acid biosynthesis</keyword>
<feature type="domain" description="ACT-like" evidence="13">
    <location>
        <begin position="336"/>
        <end position="410"/>
    </location>
</feature>
<evidence type="ECO:0000256" key="2">
    <source>
        <dbReference type="ARBA" id="ARBA00001933"/>
    </source>
</evidence>
<keyword evidence="7 12" id="KW-0412">Isoleucine biosynthesis</keyword>
<evidence type="ECO:0000256" key="9">
    <source>
        <dbReference type="ARBA" id="ARBA00023239"/>
    </source>
</evidence>
<comment type="catalytic activity">
    <reaction evidence="1 12">
        <text>L-threonine = 2-oxobutanoate + NH4(+)</text>
        <dbReference type="Rhea" id="RHEA:22108"/>
        <dbReference type="ChEBI" id="CHEBI:16763"/>
        <dbReference type="ChEBI" id="CHEBI:28938"/>
        <dbReference type="ChEBI" id="CHEBI:57926"/>
        <dbReference type="EC" id="4.3.1.19"/>
    </reaction>
</comment>
<comment type="subunit">
    <text evidence="5 12">Homotetramer.</text>
</comment>
<comment type="function">
    <text evidence="11 12">Catalyzes the anaerobic formation of alpha-ketobutyrate and ammonia from threonine in a two-step reaction. The first step involved a dehydration of threonine and a production of enamine intermediates (aminocrotonate), which tautomerizes to its imine form (iminobutyrate). Both intermediates are unstable and short-lived. The second step is the nonenzymatic hydrolysis of the enamine/imine intermediates to form 2-ketobutyrate and free ammonia. In the low water environment of the cell, the second step is accelerated by RidA.</text>
</comment>
<dbReference type="NCBIfam" id="NF006390">
    <property type="entry name" value="PRK08639.1"/>
    <property type="match status" value="1"/>
</dbReference>
<dbReference type="Pfam" id="PF00585">
    <property type="entry name" value="Thr_dehydrat_C"/>
    <property type="match status" value="1"/>
</dbReference>
<keyword evidence="9 12" id="KW-0456">Lyase</keyword>
<dbReference type="SUPFAM" id="SSF53686">
    <property type="entry name" value="Tryptophan synthase beta subunit-like PLP-dependent enzymes"/>
    <property type="match status" value="1"/>
</dbReference>
<dbReference type="EMBL" id="BAABGA010000016">
    <property type="protein sequence ID" value="GAA4448208.1"/>
    <property type="molecule type" value="Genomic_DNA"/>
</dbReference>